<accession>A0A5B7EDM4</accession>
<proteinExistence type="predicted"/>
<comment type="caution">
    <text evidence="2">The sequence shown here is derived from an EMBL/GenBank/DDBJ whole genome shotgun (WGS) entry which is preliminary data.</text>
</comment>
<gene>
    <name evidence="2" type="ORF">E2C01_024611</name>
</gene>
<feature type="transmembrane region" description="Helical" evidence="1">
    <location>
        <begin position="12"/>
        <end position="31"/>
    </location>
</feature>
<name>A0A5B7EDM4_PORTR</name>
<dbReference type="AlphaFoldDB" id="A0A5B7EDM4"/>
<evidence type="ECO:0000313" key="2">
    <source>
        <dbReference type="EMBL" id="MPC31326.1"/>
    </source>
</evidence>
<protein>
    <submittedName>
        <fullName evidence="2">Uncharacterized protein</fullName>
    </submittedName>
</protein>
<keyword evidence="1" id="KW-1133">Transmembrane helix</keyword>
<keyword evidence="1" id="KW-0812">Transmembrane</keyword>
<keyword evidence="3" id="KW-1185">Reference proteome</keyword>
<keyword evidence="1" id="KW-0472">Membrane</keyword>
<dbReference type="EMBL" id="VSRR010002412">
    <property type="protein sequence ID" value="MPC31326.1"/>
    <property type="molecule type" value="Genomic_DNA"/>
</dbReference>
<organism evidence="2 3">
    <name type="scientific">Portunus trituberculatus</name>
    <name type="common">Swimming crab</name>
    <name type="synonym">Neptunus trituberculatus</name>
    <dbReference type="NCBI Taxonomy" id="210409"/>
    <lineage>
        <taxon>Eukaryota</taxon>
        <taxon>Metazoa</taxon>
        <taxon>Ecdysozoa</taxon>
        <taxon>Arthropoda</taxon>
        <taxon>Crustacea</taxon>
        <taxon>Multicrustacea</taxon>
        <taxon>Malacostraca</taxon>
        <taxon>Eumalacostraca</taxon>
        <taxon>Eucarida</taxon>
        <taxon>Decapoda</taxon>
        <taxon>Pleocyemata</taxon>
        <taxon>Brachyura</taxon>
        <taxon>Eubrachyura</taxon>
        <taxon>Portunoidea</taxon>
        <taxon>Portunidae</taxon>
        <taxon>Portuninae</taxon>
        <taxon>Portunus</taxon>
    </lineage>
</organism>
<evidence type="ECO:0000256" key="1">
    <source>
        <dbReference type="SAM" id="Phobius"/>
    </source>
</evidence>
<sequence>MKRCQTIVGAGHLHSLSTIMSIFVCTLAYLLCGEFAASPQAGKSVASTAADTVKFTSAITLGVTRTVSTALSLAGMQALRLPLTPGDSGSSRMSYSTLSSNVMLICRATQVPGYSTAPVTNKAVPHGCRSSDSHLSPWGSRRGQSDLQVHEASNGALDGVRQGLHHVRHLEGKVTGCQRDFLRGGVLDLATRHDLRRKRCRGKSVSYTPLGQVAAAPTCTVMAAVGWSRAEKSTGSTCLLGALGEHSSLSSGAMMSNEELEGEK</sequence>
<reference evidence="2 3" key="1">
    <citation type="submission" date="2019-05" db="EMBL/GenBank/DDBJ databases">
        <title>Another draft genome of Portunus trituberculatus and its Hox gene families provides insights of decapod evolution.</title>
        <authorList>
            <person name="Jeong J.-H."/>
            <person name="Song I."/>
            <person name="Kim S."/>
            <person name="Choi T."/>
            <person name="Kim D."/>
            <person name="Ryu S."/>
            <person name="Kim W."/>
        </authorList>
    </citation>
    <scope>NUCLEOTIDE SEQUENCE [LARGE SCALE GENOMIC DNA]</scope>
    <source>
        <tissue evidence="2">Muscle</tissue>
    </source>
</reference>
<evidence type="ECO:0000313" key="3">
    <source>
        <dbReference type="Proteomes" id="UP000324222"/>
    </source>
</evidence>
<dbReference type="Proteomes" id="UP000324222">
    <property type="component" value="Unassembled WGS sequence"/>
</dbReference>